<dbReference type="NCBIfam" id="TIGR00536">
    <property type="entry name" value="hemK_fam"/>
    <property type="match status" value="1"/>
</dbReference>
<reference evidence="10 11" key="1">
    <citation type="submission" date="2015-11" db="EMBL/GenBank/DDBJ databases">
        <title>The genome of Candidatus Endoriftia persephone in Ridgeia piscesae and population structure of the North Eastern Pacific vestimentiferan symbionts.</title>
        <authorList>
            <person name="Perez M."/>
            <person name="Juniper K.S."/>
        </authorList>
    </citation>
    <scope>NUCLEOTIDE SEQUENCE [LARGE SCALE GENOMIC DNA]</scope>
    <source>
        <strain evidence="9">Ind10</strain>
        <strain evidence="8">Ind11</strain>
    </source>
</reference>
<gene>
    <name evidence="5" type="primary">prmC</name>
    <name evidence="8" type="ORF">Ga0074115_101167</name>
    <name evidence="9" type="ORF">Ga0076813_150425</name>
</gene>
<dbReference type="InterPro" id="IPR004556">
    <property type="entry name" value="HemK-like"/>
</dbReference>
<dbReference type="GO" id="GO:0102559">
    <property type="term" value="F:peptide chain release factor N(5)-glutamine methyltransferase activity"/>
    <property type="evidence" value="ECO:0007669"/>
    <property type="project" value="UniProtKB-EC"/>
</dbReference>
<evidence type="ECO:0000256" key="2">
    <source>
        <dbReference type="ARBA" id="ARBA00022679"/>
    </source>
</evidence>
<dbReference type="GO" id="GO:0032259">
    <property type="term" value="P:methylation"/>
    <property type="evidence" value="ECO:0007669"/>
    <property type="project" value="UniProtKB-KW"/>
</dbReference>
<comment type="catalytic activity">
    <reaction evidence="4 5">
        <text>L-glutaminyl-[peptide chain release factor] + S-adenosyl-L-methionine = N(5)-methyl-L-glutaminyl-[peptide chain release factor] + S-adenosyl-L-homocysteine + H(+)</text>
        <dbReference type="Rhea" id="RHEA:42896"/>
        <dbReference type="Rhea" id="RHEA-COMP:10271"/>
        <dbReference type="Rhea" id="RHEA-COMP:10272"/>
        <dbReference type="ChEBI" id="CHEBI:15378"/>
        <dbReference type="ChEBI" id="CHEBI:30011"/>
        <dbReference type="ChEBI" id="CHEBI:57856"/>
        <dbReference type="ChEBI" id="CHEBI:59789"/>
        <dbReference type="ChEBI" id="CHEBI:61891"/>
        <dbReference type="EC" id="2.1.1.297"/>
    </reaction>
</comment>
<evidence type="ECO:0000256" key="4">
    <source>
        <dbReference type="ARBA" id="ARBA00048391"/>
    </source>
</evidence>
<keyword evidence="2 5" id="KW-0808">Transferase</keyword>
<dbReference type="AlphaFoldDB" id="A0A0T5Z8Q5"/>
<dbReference type="InterPro" id="IPR050320">
    <property type="entry name" value="N5-glutamine_MTase"/>
</dbReference>
<dbReference type="EMBL" id="LMXI01000190">
    <property type="protein sequence ID" value="KRT59271.1"/>
    <property type="molecule type" value="Genomic_DNA"/>
</dbReference>
<evidence type="ECO:0000313" key="9">
    <source>
        <dbReference type="EMBL" id="KRT59271.1"/>
    </source>
</evidence>
<dbReference type="SUPFAM" id="SSF53335">
    <property type="entry name" value="S-adenosyl-L-methionine-dependent methyltransferases"/>
    <property type="match status" value="1"/>
</dbReference>
<dbReference type="Gene3D" id="3.40.50.150">
    <property type="entry name" value="Vaccinia Virus protein VP39"/>
    <property type="match status" value="1"/>
</dbReference>
<evidence type="ECO:0000256" key="5">
    <source>
        <dbReference type="HAMAP-Rule" id="MF_02126"/>
    </source>
</evidence>
<evidence type="ECO:0000313" key="10">
    <source>
        <dbReference type="Proteomes" id="UP000051276"/>
    </source>
</evidence>
<keyword evidence="3 5" id="KW-0949">S-adenosyl-L-methionine</keyword>
<feature type="binding site" evidence="5">
    <location>
        <begin position="121"/>
        <end position="125"/>
    </location>
    <ligand>
        <name>S-adenosyl-L-methionine</name>
        <dbReference type="ChEBI" id="CHEBI:59789"/>
    </ligand>
</feature>
<dbReference type="PANTHER" id="PTHR18895:SF74">
    <property type="entry name" value="MTRF1L RELEASE FACTOR GLUTAMINE METHYLTRANSFERASE"/>
    <property type="match status" value="1"/>
</dbReference>
<keyword evidence="11" id="KW-1185">Reference proteome</keyword>
<feature type="domain" description="Methyltransferase small" evidence="6">
    <location>
        <begin position="105"/>
        <end position="196"/>
    </location>
</feature>
<evidence type="ECO:0000259" key="7">
    <source>
        <dbReference type="Pfam" id="PF17827"/>
    </source>
</evidence>
<comment type="caution">
    <text evidence="9">The sequence shown here is derived from an EMBL/GenBank/DDBJ whole genome shotgun (WGS) entry which is preliminary data.</text>
</comment>
<dbReference type="OrthoDB" id="9800643at2"/>
<dbReference type="PATRIC" id="fig|54398.3.peg.170"/>
<evidence type="ECO:0000256" key="3">
    <source>
        <dbReference type="ARBA" id="ARBA00022691"/>
    </source>
</evidence>
<dbReference type="InterPro" id="IPR029063">
    <property type="entry name" value="SAM-dependent_MTases_sf"/>
</dbReference>
<dbReference type="Pfam" id="PF17827">
    <property type="entry name" value="PrmC_N"/>
    <property type="match status" value="1"/>
</dbReference>
<feature type="binding site" evidence="5">
    <location>
        <position position="188"/>
    </location>
    <ligand>
        <name>S-adenosyl-L-methionine</name>
        <dbReference type="ChEBI" id="CHEBI:59789"/>
    </ligand>
</feature>
<dbReference type="Proteomes" id="UP000051634">
    <property type="component" value="Unassembled WGS sequence"/>
</dbReference>
<evidence type="ECO:0000313" key="8">
    <source>
        <dbReference type="EMBL" id="KRT53832.1"/>
    </source>
</evidence>
<feature type="domain" description="Release factor glutamine methyltransferase N-terminal" evidence="7">
    <location>
        <begin position="6"/>
        <end position="76"/>
    </location>
</feature>
<keyword evidence="1 5" id="KW-0489">Methyltransferase</keyword>
<dbReference type="Pfam" id="PF05175">
    <property type="entry name" value="MTS"/>
    <property type="match status" value="1"/>
</dbReference>
<dbReference type="CDD" id="cd02440">
    <property type="entry name" value="AdoMet_MTases"/>
    <property type="match status" value="1"/>
</dbReference>
<dbReference type="STRING" id="54398.Ga0074115_101167"/>
<protein>
    <recommendedName>
        <fullName evidence="5">Release factor glutamine methyltransferase</fullName>
        <shortName evidence="5">RF MTase</shortName>
        <ecNumber evidence="5">2.1.1.297</ecNumber>
    </recommendedName>
    <alternativeName>
        <fullName evidence="5">N5-glutamine methyltransferase PrmC</fullName>
    </alternativeName>
    <alternativeName>
        <fullName evidence="5">Protein-(glutamine-N5) MTase PrmC</fullName>
    </alternativeName>
    <alternativeName>
        <fullName evidence="5">Protein-glutamine N-methyltransferase PrmC</fullName>
    </alternativeName>
</protein>
<feature type="binding site" evidence="5">
    <location>
        <position position="144"/>
    </location>
    <ligand>
        <name>S-adenosyl-L-methionine</name>
        <dbReference type="ChEBI" id="CHEBI:59789"/>
    </ligand>
</feature>
<dbReference type="InterPro" id="IPR007848">
    <property type="entry name" value="Small_mtfrase_dom"/>
</dbReference>
<evidence type="ECO:0000259" key="6">
    <source>
        <dbReference type="Pfam" id="PF05175"/>
    </source>
</evidence>
<dbReference type="EC" id="2.1.1.297" evidence="5"/>
<dbReference type="InterPro" id="IPR019874">
    <property type="entry name" value="RF_methyltr_PrmC"/>
</dbReference>
<dbReference type="Gene3D" id="1.10.8.10">
    <property type="entry name" value="DNA helicase RuvA subunit, C-terminal domain"/>
    <property type="match status" value="1"/>
</dbReference>
<dbReference type="Proteomes" id="UP000051276">
    <property type="component" value="Unassembled WGS sequence"/>
</dbReference>
<dbReference type="FunFam" id="3.40.50.150:FF:000053">
    <property type="entry name" value="Release factor glutamine methyltransferase"/>
    <property type="match status" value="1"/>
</dbReference>
<feature type="binding site" evidence="5">
    <location>
        <begin position="188"/>
        <end position="191"/>
    </location>
    <ligand>
        <name>substrate</name>
    </ligand>
</feature>
<proteinExistence type="inferred from homology"/>
<dbReference type="NCBIfam" id="TIGR03534">
    <property type="entry name" value="RF_mod_PrmC"/>
    <property type="match status" value="1"/>
</dbReference>
<feature type="binding site" evidence="5">
    <location>
        <position position="172"/>
    </location>
    <ligand>
        <name>S-adenosyl-L-methionine</name>
        <dbReference type="ChEBI" id="CHEBI:59789"/>
    </ligand>
</feature>
<comment type="function">
    <text evidence="5">Methylates the class 1 translation termination release factors RF1/PrfA and RF2/PrfB on the glutamine residue of the universally conserved GGQ motif.</text>
</comment>
<dbReference type="PANTHER" id="PTHR18895">
    <property type="entry name" value="HEMK METHYLTRANSFERASE"/>
    <property type="match status" value="1"/>
</dbReference>
<sequence length="289" mass="31703">MTSLREAQQQAGARLRALPHAEAELEAALLLCYLLDKPRSHLYAWPEQELTTNQMRQFSQLLERRLSGEPLAYILGLREFWSLQLEVNPDTLIPRPETELLVEIALTHLDDSQASRIADLGTGSGAIALAIGRERPDCHIDATDLKPQTLQTARSNAQRLGINNLEFHLGSWYSALPRGAHYRLLLSNPPYIADDDPHLCQGDLPREPRAALASGPDGLQAIRQLCADAPAHLKAGGWLIFEHGFEQGAAARSLLQQAGFVEIQTHQDLAGLDRVTEGCLPAPAQAGSQ</sequence>
<dbReference type="RefSeq" id="WP_057955092.1">
    <property type="nucleotide sequence ID" value="NZ_KQ556868.1"/>
</dbReference>
<dbReference type="InterPro" id="IPR040758">
    <property type="entry name" value="PrmC_N"/>
</dbReference>
<name>A0A0T5Z8Q5_9GAMM</name>
<dbReference type="HAMAP" id="MF_02126">
    <property type="entry name" value="RF_methyltr_PrmC"/>
    <property type="match status" value="1"/>
</dbReference>
<evidence type="ECO:0000313" key="11">
    <source>
        <dbReference type="Proteomes" id="UP000051634"/>
    </source>
</evidence>
<organism evidence="9 10">
    <name type="scientific">endosymbiont of Ridgeia piscesae</name>
    <dbReference type="NCBI Taxonomy" id="54398"/>
    <lineage>
        <taxon>Bacteria</taxon>
        <taxon>Pseudomonadati</taxon>
        <taxon>Pseudomonadota</taxon>
        <taxon>Gammaproteobacteria</taxon>
        <taxon>sulfur-oxidizing symbionts</taxon>
    </lineage>
</organism>
<evidence type="ECO:0000256" key="1">
    <source>
        <dbReference type="ARBA" id="ARBA00022603"/>
    </source>
</evidence>
<dbReference type="EMBL" id="LDXT01000095">
    <property type="protein sequence ID" value="KRT53832.1"/>
    <property type="molecule type" value="Genomic_DNA"/>
</dbReference>
<accession>A0A0T5Z8Q5</accession>
<comment type="similarity">
    <text evidence="5">Belongs to the protein N5-glutamine methyltransferase family. PrmC subfamily.</text>
</comment>